<feature type="binding site" evidence="9">
    <location>
        <begin position="499"/>
        <end position="502"/>
    </location>
    <ligand>
        <name>GTP</name>
        <dbReference type="ChEBI" id="CHEBI:37565"/>
    </ligand>
</feature>
<reference evidence="14 15" key="1">
    <citation type="submission" date="2023-03" db="EMBL/GenBank/DDBJ databases">
        <title>Draft genome sequence of Thalassotalea insulae KCTC 62186T.</title>
        <authorList>
            <person name="Sawabe T."/>
        </authorList>
    </citation>
    <scope>NUCLEOTIDE SEQUENCE [LARGE SCALE GENOMIC DNA]</scope>
    <source>
        <strain evidence="14 15">KCTC 62186</strain>
    </source>
</reference>
<dbReference type="InterPro" id="IPR004161">
    <property type="entry name" value="EFTu-like_2"/>
</dbReference>
<feature type="binding site" evidence="9">
    <location>
        <begin position="445"/>
        <end position="449"/>
    </location>
    <ligand>
        <name>GTP</name>
        <dbReference type="ChEBI" id="CHEBI:37565"/>
    </ligand>
</feature>
<feature type="region of interest" description="Disordered" evidence="12">
    <location>
        <begin position="49"/>
        <end position="299"/>
    </location>
</feature>
<dbReference type="SUPFAM" id="SSF50447">
    <property type="entry name" value="Translation proteins"/>
    <property type="match status" value="2"/>
</dbReference>
<evidence type="ECO:0000256" key="1">
    <source>
        <dbReference type="ARBA" id="ARBA00004496"/>
    </source>
</evidence>
<dbReference type="Pfam" id="PF00009">
    <property type="entry name" value="GTP_EFTU"/>
    <property type="match status" value="1"/>
</dbReference>
<dbReference type="InterPro" id="IPR027417">
    <property type="entry name" value="P-loop_NTPase"/>
</dbReference>
<accession>A0ABQ6GMQ0</accession>
<dbReference type="PANTHER" id="PTHR43381">
    <property type="entry name" value="TRANSLATION INITIATION FACTOR IF-2-RELATED"/>
    <property type="match status" value="1"/>
</dbReference>
<dbReference type="InterPro" id="IPR053905">
    <property type="entry name" value="EF-G-like_DII"/>
</dbReference>
<dbReference type="Pfam" id="PF04760">
    <property type="entry name" value="IF2_N"/>
    <property type="match status" value="2"/>
</dbReference>
<dbReference type="PROSITE" id="PS51722">
    <property type="entry name" value="G_TR_2"/>
    <property type="match status" value="1"/>
</dbReference>
<evidence type="ECO:0000256" key="10">
    <source>
        <dbReference type="RuleBase" id="RU000644"/>
    </source>
</evidence>
<dbReference type="InterPro" id="IPR044145">
    <property type="entry name" value="IF2_II"/>
</dbReference>
<evidence type="ECO:0000256" key="3">
    <source>
        <dbReference type="ARBA" id="ARBA00020675"/>
    </source>
</evidence>
<dbReference type="InterPro" id="IPR005225">
    <property type="entry name" value="Small_GTP-bd"/>
</dbReference>
<feature type="region of interest" description="G-domain" evidence="9">
    <location>
        <begin position="393"/>
        <end position="541"/>
    </location>
</feature>
<keyword evidence="7 9" id="KW-0648">Protein biosynthesis</keyword>
<dbReference type="Gene3D" id="3.40.50.300">
    <property type="entry name" value="P-loop containing nucleotide triphosphate hydrolases"/>
    <property type="match status" value="1"/>
</dbReference>
<protein>
    <recommendedName>
        <fullName evidence="3 9">Translation initiation factor IF-2</fullName>
    </recommendedName>
</protein>
<dbReference type="Pfam" id="PF22042">
    <property type="entry name" value="EF-G_D2"/>
    <property type="match status" value="1"/>
</dbReference>
<dbReference type="RefSeq" id="WP_284243048.1">
    <property type="nucleotide sequence ID" value="NZ_BSST01000001.1"/>
</dbReference>
<dbReference type="CDD" id="cd03702">
    <property type="entry name" value="IF2_mtIF2_II"/>
    <property type="match status" value="1"/>
</dbReference>
<dbReference type="InterPro" id="IPR000795">
    <property type="entry name" value="T_Tr_GTP-bd_dom"/>
</dbReference>
<comment type="similarity">
    <text evidence="2 9 10">Belongs to the TRAFAC class translation factor GTPase superfamily. Classic translation factor GTPase family. IF-2 subfamily.</text>
</comment>
<dbReference type="HAMAP" id="MF_00100_B">
    <property type="entry name" value="IF_2_B"/>
    <property type="match status" value="1"/>
</dbReference>
<comment type="caution">
    <text evidence="14">The sequence shown here is derived from an EMBL/GenBank/DDBJ whole genome shotgun (WGS) entry which is preliminary data.</text>
</comment>
<dbReference type="Gene3D" id="3.40.50.10050">
    <property type="entry name" value="Translation initiation factor IF- 2, domain 3"/>
    <property type="match status" value="1"/>
</dbReference>
<dbReference type="Gene3D" id="3.30.56.50">
    <property type="entry name" value="Putative DNA-binding domain, N-terminal subdomain of bacterial translation initiation factor IF2"/>
    <property type="match status" value="1"/>
</dbReference>
<dbReference type="InterPro" id="IPR015760">
    <property type="entry name" value="TIF_IF2"/>
</dbReference>
<dbReference type="SUPFAM" id="SSF46955">
    <property type="entry name" value="Putative DNA-binding domain"/>
    <property type="match status" value="1"/>
</dbReference>
<evidence type="ECO:0000313" key="14">
    <source>
        <dbReference type="EMBL" id="GLX77202.1"/>
    </source>
</evidence>
<evidence type="ECO:0000256" key="9">
    <source>
        <dbReference type="HAMAP-Rule" id="MF_00100"/>
    </source>
</evidence>
<feature type="compositionally biased region" description="Basic and acidic residues" evidence="12">
    <location>
        <begin position="109"/>
        <end position="180"/>
    </location>
</feature>
<feature type="compositionally biased region" description="Basic and acidic residues" evidence="12">
    <location>
        <begin position="49"/>
        <end position="58"/>
    </location>
</feature>
<keyword evidence="15" id="KW-1185">Reference proteome</keyword>
<gene>
    <name evidence="9" type="primary">infB</name>
    <name evidence="14" type="ORF">tinsulaeT_05420</name>
</gene>
<evidence type="ECO:0000256" key="12">
    <source>
        <dbReference type="SAM" id="MobiDB-lite"/>
    </source>
</evidence>
<organism evidence="14 15">
    <name type="scientific">Thalassotalea insulae</name>
    <dbReference type="NCBI Taxonomy" id="2056778"/>
    <lineage>
        <taxon>Bacteria</taxon>
        <taxon>Pseudomonadati</taxon>
        <taxon>Pseudomonadota</taxon>
        <taxon>Gammaproteobacteria</taxon>
        <taxon>Alteromonadales</taxon>
        <taxon>Colwelliaceae</taxon>
        <taxon>Thalassotalea</taxon>
    </lineage>
</organism>
<comment type="function">
    <text evidence="9 10">One of the essential components for the initiation of protein synthesis. Protects formylmethionyl-tRNA from spontaneous hydrolysis and promotes its binding to the 30S ribosomal subunits. Also involved in the hydrolysis of GTP during the formation of the 70S ribosomal complex.</text>
</comment>
<dbReference type="Gene3D" id="2.40.30.10">
    <property type="entry name" value="Translation factors"/>
    <property type="match status" value="2"/>
</dbReference>
<dbReference type="InterPro" id="IPR000178">
    <property type="entry name" value="TF_IF2_bacterial-like"/>
</dbReference>
<dbReference type="Pfam" id="PF08364">
    <property type="entry name" value="IF2_assoc"/>
    <property type="match status" value="1"/>
</dbReference>
<dbReference type="Pfam" id="PF11987">
    <property type="entry name" value="IF-2"/>
    <property type="match status" value="1"/>
</dbReference>
<proteinExistence type="inferred from homology"/>
<evidence type="ECO:0000256" key="8">
    <source>
        <dbReference type="ARBA" id="ARBA00023134"/>
    </source>
</evidence>
<evidence type="ECO:0000259" key="13">
    <source>
        <dbReference type="PROSITE" id="PS51722"/>
    </source>
</evidence>
<evidence type="ECO:0000256" key="5">
    <source>
        <dbReference type="ARBA" id="ARBA00022540"/>
    </source>
</evidence>
<name>A0ABQ6GMQ0_9GAMM</name>
<dbReference type="EMBL" id="BSST01000001">
    <property type="protein sequence ID" value="GLX77202.1"/>
    <property type="molecule type" value="Genomic_DNA"/>
</dbReference>
<dbReference type="CDD" id="cd03692">
    <property type="entry name" value="mtIF2_IVc"/>
    <property type="match status" value="1"/>
</dbReference>
<dbReference type="InterPro" id="IPR036925">
    <property type="entry name" value="TIF_IF2_dom3_sf"/>
</dbReference>
<feature type="domain" description="Tr-type G" evidence="13">
    <location>
        <begin position="390"/>
        <end position="559"/>
    </location>
</feature>
<dbReference type="Pfam" id="PF03144">
    <property type="entry name" value="GTP_EFTU_D2"/>
    <property type="match status" value="1"/>
</dbReference>
<dbReference type="InterPro" id="IPR023115">
    <property type="entry name" value="TIF_IF2_dom3"/>
</dbReference>
<evidence type="ECO:0000256" key="11">
    <source>
        <dbReference type="RuleBase" id="RU000645"/>
    </source>
</evidence>
<dbReference type="InterPro" id="IPR009061">
    <property type="entry name" value="DNA-bd_dom_put_sf"/>
</dbReference>
<dbReference type="InterPro" id="IPR009000">
    <property type="entry name" value="Transl_B-barrel_sf"/>
</dbReference>
<keyword evidence="8 9" id="KW-0342">GTP-binding</keyword>
<dbReference type="SUPFAM" id="SSF52540">
    <property type="entry name" value="P-loop containing nucleoside triphosphate hydrolases"/>
    <property type="match status" value="1"/>
</dbReference>
<comment type="subcellular location">
    <subcellularLocation>
        <location evidence="1 9 11">Cytoplasm</location>
    </subcellularLocation>
</comment>
<dbReference type="PANTHER" id="PTHR43381:SF5">
    <property type="entry name" value="TR-TYPE G DOMAIN-CONTAINING PROTEIN"/>
    <property type="match status" value="1"/>
</dbReference>
<evidence type="ECO:0000256" key="4">
    <source>
        <dbReference type="ARBA" id="ARBA00022490"/>
    </source>
</evidence>
<dbReference type="NCBIfam" id="TIGR00231">
    <property type="entry name" value="small_GTP"/>
    <property type="match status" value="1"/>
</dbReference>
<keyword evidence="5 9" id="KW-0396">Initiation factor</keyword>
<feature type="compositionally biased region" description="Basic and acidic residues" evidence="12">
    <location>
        <begin position="187"/>
        <end position="241"/>
    </location>
</feature>
<keyword evidence="4 9" id="KW-0963">Cytoplasm</keyword>
<dbReference type="Proteomes" id="UP001157186">
    <property type="component" value="Unassembled WGS sequence"/>
</dbReference>
<keyword evidence="6 9" id="KW-0547">Nucleotide-binding</keyword>
<dbReference type="SUPFAM" id="SSF52156">
    <property type="entry name" value="Initiation factor IF2/eIF5b, domain 3"/>
    <property type="match status" value="1"/>
</dbReference>
<evidence type="ECO:0000256" key="7">
    <source>
        <dbReference type="ARBA" id="ARBA00022917"/>
    </source>
</evidence>
<dbReference type="InterPro" id="IPR006847">
    <property type="entry name" value="IF2_N"/>
</dbReference>
<feature type="binding site" evidence="9">
    <location>
        <begin position="399"/>
        <end position="406"/>
    </location>
    <ligand>
        <name>GTP</name>
        <dbReference type="ChEBI" id="CHEBI:37565"/>
    </ligand>
</feature>
<dbReference type="InterPro" id="IPR013575">
    <property type="entry name" value="IF2_assoc_dom_bac"/>
</dbReference>
<dbReference type="NCBIfam" id="TIGR00487">
    <property type="entry name" value="IF-2"/>
    <property type="match status" value="1"/>
</dbReference>
<evidence type="ECO:0000313" key="15">
    <source>
        <dbReference type="Proteomes" id="UP001157186"/>
    </source>
</evidence>
<dbReference type="CDD" id="cd01887">
    <property type="entry name" value="IF2_eIF5B"/>
    <property type="match status" value="1"/>
</dbReference>
<evidence type="ECO:0000256" key="2">
    <source>
        <dbReference type="ARBA" id="ARBA00007733"/>
    </source>
</evidence>
<evidence type="ECO:0000256" key="6">
    <source>
        <dbReference type="ARBA" id="ARBA00022741"/>
    </source>
</evidence>
<sequence length="890" mass="95989">MASVTVEELAKEIGTPIDKLVGQLASIGVNKQAADTISQDEKESLLEHLKKQHGDDSAAKPSKMTLSRKKKSTLVMGSGSKAKSVQVEVRKKRTYVKRSELEEQQIAEAEAKAQEEAEALAKAEAEAAAKAKAEAEAKAKSEAEAKAAAEAERKARAKAEAEAKAKAAKAKAGDSEKEPEPEPVESEEAKKLRLQAEKEAEEKAEAEAKAAAEAAKKLAEENEARWKAEEAERKEKEKEVVHLTSSKYAQEAEDKIDSEEDGGRRRRKKKSNQQDKQAKGRGKGKGKQTLSAPQSLKHGFQKPVETKLQEVRIGETISVAELANKMSVKGAEVVKAMFKMGAMATINQVIDQETAALVAEEMGREVVLVKENALEEAVLSDRGDAGESITRAPVVTIMGHVDHGKTSLLDHIRQAKVADGEAGGITQHIGAYHVETGHGMITFLDTPGHAAFTAMRSRGAKATDIVIIVVAADDGVMPQTIEAIQHAKASEAPIIIAVNKMDKETADPDRVKTELSQHDVIPEDWGGDVQFVHVSAKTGLGIDELLDSILLQAEVLELTAVVDKMANGVVVESKLDKGRGPVATVLVQEGTLNQGDIVLCGLEYGRVRAMRDENGKEIKSAGPSIPVEILGLSGVPQSGDEATVVKDEKKAREVALYRQGKFRDVKLARQQKSKLENMFSNMEEGDVSEVNVVLKSDVQGSLEAISDSLTKLSTDEVKVKIIGSGVGGITETDATLAAASNAIIIGFNVRADAAARKVIESEGVDLRYYSVIYALIDEVKQAMSGMLAPEFKQEIIGLAEVRDVFKSPKIGAIAGCMVTEGTIKRSAPIRVLRENVVIYEGELESLRRFKDDVQEVRNGTECGIGVKNYNDVKVGDQIEVFETVEVKRSL</sequence>
<dbReference type="PROSITE" id="PS01176">
    <property type="entry name" value="IF2"/>
    <property type="match status" value="1"/>
</dbReference>